<proteinExistence type="predicted"/>
<dbReference type="Proteomes" id="UP001243286">
    <property type="component" value="Unassembled WGS sequence"/>
</dbReference>
<protein>
    <submittedName>
        <fullName evidence="1">Uncharacterized protein</fullName>
    </submittedName>
</protein>
<dbReference type="EMBL" id="JASBQV010000025">
    <property type="protein sequence ID" value="MDI3235977.1"/>
    <property type="molecule type" value="Genomic_DNA"/>
</dbReference>
<accession>A0ABT6R5C7</accession>
<sequence>MNIFTLKRKKITTEEKKEIEMTSNKQNAQNWFNISDVNDSLIFKKDQKIIALIRVGTVNMSLLSKNEKDMRIRQLFEVMNGINTRYKILSIARPVDLDGFIEQLKVKQSQETIGMKKRLLNNAMNHAAIMASGGEAVEQQFYLLMESDISSNPEYEKNTLLRTTKEIASNLNSAGLGSHLCTNQEIRDLLFIFSNPQQAAYERAPQNNGPYFTNYVEGK</sequence>
<reference evidence="1 2" key="1">
    <citation type="submission" date="2023-04" db="EMBL/GenBank/DDBJ databases">
        <title>Antarctic isolates genomes.</title>
        <authorList>
            <person name="Dimov S.G."/>
        </authorList>
    </citation>
    <scope>NUCLEOTIDE SEQUENCE [LARGE SCALE GENOMIC DNA]</scope>
    <source>
        <strain evidence="1 2">AL19</strain>
    </source>
</reference>
<evidence type="ECO:0000313" key="1">
    <source>
        <dbReference type="EMBL" id="MDI3235977.1"/>
    </source>
</evidence>
<keyword evidence="2" id="KW-1185">Reference proteome</keyword>
<comment type="caution">
    <text evidence="1">The sequence shown here is derived from an EMBL/GenBank/DDBJ whole genome shotgun (WGS) entry which is preliminary data.</text>
</comment>
<evidence type="ECO:0000313" key="2">
    <source>
        <dbReference type="Proteomes" id="UP001243286"/>
    </source>
</evidence>
<organism evidence="1 2">
    <name type="scientific">Exiguobacterium antarcticum</name>
    <dbReference type="NCBI Taxonomy" id="132920"/>
    <lineage>
        <taxon>Bacteria</taxon>
        <taxon>Bacillati</taxon>
        <taxon>Bacillota</taxon>
        <taxon>Bacilli</taxon>
        <taxon>Bacillales</taxon>
        <taxon>Bacillales Family XII. Incertae Sedis</taxon>
        <taxon>Exiguobacterium</taxon>
    </lineage>
</organism>
<dbReference type="RefSeq" id="WP_282356973.1">
    <property type="nucleotide sequence ID" value="NZ_JASBQV010000025.1"/>
</dbReference>
<name>A0ABT6R5C7_9BACL</name>
<gene>
    <name evidence="1" type="ORF">QK289_13250</name>
</gene>